<accession>A0AAV7WWQ0</accession>
<evidence type="ECO:0000313" key="2">
    <source>
        <dbReference type="EMBL" id="KAJ1218557.1"/>
    </source>
</evidence>
<protein>
    <submittedName>
        <fullName evidence="2">Uncharacterized protein</fullName>
    </submittedName>
</protein>
<name>A0AAV7WWQ0_PLEWA</name>
<feature type="region of interest" description="Disordered" evidence="1">
    <location>
        <begin position="1"/>
        <end position="68"/>
    </location>
</feature>
<comment type="caution">
    <text evidence="2">The sequence shown here is derived from an EMBL/GenBank/DDBJ whole genome shotgun (WGS) entry which is preliminary data.</text>
</comment>
<reference evidence="2" key="1">
    <citation type="journal article" date="2022" name="bioRxiv">
        <title>Sequencing and chromosome-scale assembly of the giantPleurodeles waltlgenome.</title>
        <authorList>
            <person name="Brown T."/>
            <person name="Elewa A."/>
            <person name="Iarovenko S."/>
            <person name="Subramanian E."/>
            <person name="Araus A.J."/>
            <person name="Petzold A."/>
            <person name="Susuki M."/>
            <person name="Suzuki K.-i.T."/>
            <person name="Hayashi T."/>
            <person name="Toyoda A."/>
            <person name="Oliveira C."/>
            <person name="Osipova E."/>
            <person name="Leigh N.D."/>
            <person name="Simon A."/>
            <person name="Yun M.H."/>
        </authorList>
    </citation>
    <scope>NUCLEOTIDE SEQUENCE</scope>
    <source>
        <strain evidence="2">20211129_DDA</strain>
        <tissue evidence="2">Liver</tissue>
    </source>
</reference>
<dbReference type="Proteomes" id="UP001066276">
    <property type="component" value="Chromosome 1_1"/>
</dbReference>
<keyword evidence="3" id="KW-1185">Reference proteome</keyword>
<evidence type="ECO:0000256" key="1">
    <source>
        <dbReference type="SAM" id="MobiDB-lite"/>
    </source>
</evidence>
<feature type="compositionally biased region" description="Basic residues" evidence="1">
    <location>
        <begin position="59"/>
        <end position="68"/>
    </location>
</feature>
<gene>
    <name evidence="2" type="ORF">NDU88_006135</name>
</gene>
<dbReference type="AlphaFoldDB" id="A0AAV7WWQ0"/>
<organism evidence="2 3">
    <name type="scientific">Pleurodeles waltl</name>
    <name type="common">Iberian ribbed newt</name>
    <dbReference type="NCBI Taxonomy" id="8319"/>
    <lineage>
        <taxon>Eukaryota</taxon>
        <taxon>Metazoa</taxon>
        <taxon>Chordata</taxon>
        <taxon>Craniata</taxon>
        <taxon>Vertebrata</taxon>
        <taxon>Euteleostomi</taxon>
        <taxon>Amphibia</taxon>
        <taxon>Batrachia</taxon>
        <taxon>Caudata</taxon>
        <taxon>Salamandroidea</taxon>
        <taxon>Salamandridae</taxon>
        <taxon>Pleurodelinae</taxon>
        <taxon>Pleurodeles</taxon>
    </lineage>
</organism>
<dbReference type="EMBL" id="JANPWB010000001">
    <property type="protein sequence ID" value="KAJ1218557.1"/>
    <property type="molecule type" value="Genomic_DNA"/>
</dbReference>
<feature type="compositionally biased region" description="Basic and acidic residues" evidence="1">
    <location>
        <begin position="1"/>
        <end position="12"/>
    </location>
</feature>
<sequence length="124" mass="14755">MPDRYKYTDTRQSRSFQDSPDKPSERGERSEQSTEYMKLRKISQRSSEVSVKKEDKRPQQKKQFKKKKWQQLQFDMPLKKRALLKNKKWALALLDSAGEVTIVCLDLQKHLEVKATDDKLRLRA</sequence>
<feature type="compositionally biased region" description="Basic and acidic residues" evidence="1">
    <location>
        <begin position="19"/>
        <end position="32"/>
    </location>
</feature>
<proteinExistence type="predicted"/>
<evidence type="ECO:0000313" key="3">
    <source>
        <dbReference type="Proteomes" id="UP001066276"/>
    </source>
</evidence>